<dbReference type="EMBL" id="CACRTN010000011">
    <property type="protein sequence ID" value="VYT90590.1"/>
    <property type="molecule type" value="Genomic_DNA"/>
</dbReference>
<feature type="domain" description="GIY-YIG" evidence="1">
    <location>
        <begin position="12"/>
        <end position="97"/>
    </location>
</feature>
<dbReference type="InterPro" id="IPR000305">
    <property type="entry name" value="GIY-YIG_endonuc"/>
</dbReference>
<dbReference type="PROSITE" id="PS50164">
    <property type="entry name" value="GIY_YIG"/>
    <property type="match status" value="1"/>
</dbReference>
<sequence>MDKFSPKTIEALGYYVYIYSDPVTKVPFYVGKGKGNRAFAHLHDGSESDKARKIAEIQARGRQPLIEILVFGLDEKAAYKVEAAAIDLLGLKNLTNKQAGHESSLYGRIEVSELDARFDHGELAESDFLEDAVLVKVNQLYRNGMSDFELYEVTRGFWRVDKSKVEGIHLALAVYDGMVLEAYEIAAWLPAGSGMCAARSVCQAELAHRMEFVGRVANRCIRDRYVGKGVSGLYAPGSANPIRYVKAAYSRKALVEIHRVLEDVELTGEKREWCSSFSFYDPQQDDPYGLENSLNELLDLAYRGGFVPVDYEVVYQSIGKDDIAARKASKKELSNLSDHQLVSILGYQFRDDHFDNGSWIRTYVAKGLAYHYFHELAARWGCL</sequence>
<proteinExistence type="predicted"/>
<gene>
    <name evidence="2" type="ORF">CILFYP54_00251</name>
</gene>
<reference evidence="2" key="1">
    <citation type="submission" date="2019-11" db="EMBL/GenBank/DDBJ databases">
        <authorList>
            <person name="Feng L."/>
        </authorList>
    </citation>
    <scope>NUCLEOTIDE SEQUENCE</scope>
    <source>
        <strain evidence="2">CintestinalisLFYP54</strain>
    </source>
</reference>
<dbReference type="CDD" id="cd10440">
    <property type="entry name" value="GIY-YIG_COG3680"/>
    <property type="match status" value="1"/>
</dbReference>
<evidence type="ECO:0000313" key="2">
    <source>
        <dbReference type="EMBL" id="VYT90590.1"/>
    </source>
</evidence>
<organism evidence="2">
    <name type="scientific">Collinsella intestinalis</name>
    <dbReference type="NCBI Taxonomy" id="147207"/>
    <lineage>
        <taxon>Bacteria</taxon>
        <taxon>Bacillati</taxon>
        <taxon>Actinomycetota</taxon>
        <taxon>Coriobacteriia</taxon>
        <taxon>Coriobacteriales</taxon>
        <taxon>Coriobacteriaceae</taxon>
        <taxon>Collinsella</taxon>
    </lineage>
</organism>
<accession>A0A6N3AM39</accession>
<evidence type="ECO:0000259" key="1">
    <source>
        <dbReference type="PROSITE" id="PS50164"/>
    </source>
</evidence>
<dbReference type="RefSeq" id="WP_421756107.1">
    <property type="nucleotide sequence ID" value="NZ_CACRTN010000011.1"/>
</dbReference>
<dbReference type="AlphaFoldDB" id="A0A6N3AM39"/>
<protein>
    <recommendedName>
        <fullName evidence="1">GIY-YIG domain-containing protein</fullName>
    </recommendedName>
</protein>
<dbReference type="Pfam" id="PF22945">
    <property type="entry name" value="LEM-3_GIY-YIG"/>
    <property type="match status" value="1"/>
</dbReference>
<name>A0A6N3AM39_9ACTN</name>